<name>A0A090BUT5_9GAMM</name>
<dbReference type="InterPro" id="IPR002925">
    <property type="entry name" value="Dienelactn_hydro"/>
</dbReference>
<dbReference type="EMBL" id="AP014633">
    <property type="protein sequence ID" value="BAP55666.1"/>
    <property type="molecule type" value="Genomic_DNA"/>
</dbReference>
<dbReference type="Gene3D" id="3.40.50.1820">
    <property type="entry name" value="alpha/beta hydrolase"/>
    <property type="match status" value="1"/>
</dbReference>
<dbReference type="PANTHER" id="PTHR46623:SF6">
    <property type="entry name" value="ALPHA_BETA-HYDROLASES SUPERFAMILY PROTEIN"/>
    <property type="match status" value="1"/>
</dbReference>
<accession>A0A090BUT5</accession>
<evidence type="ECO:0000259" key="1">
    <source>
        <dbReference type="Pfam" id="PF01738"/>
    </source>
</evidence>
<feature type="domain" description="Dienelactone hydrolase" evidence="1">
    <location>
        <begin position="11"/>
        <end position="214"/>
    </location>
</feature>
<organism evidence="2 3">
    <name type="scientific">Thioploca ingrica</name>
    <dbReference type="NCBI Taxonomy" id="40754"/>
    <lineage>
        <taxon>Bacteria</taxon>
        <taxon>Pseudomonadati</taxon>
        <taxon>Pseudomonadota</taxon>
        <taxon>Gammaproteobacteria</taxon>
        <taxon>Thiotrichales</taxon>
        <taxon>Thiotrichaceae</taxon>
        <taxon>Thioploca</taxon>
    </lineage>
</organism>
<dbReference type="AlphaFoldDB" id="A0A090BUT5"/>
<dbReference type="InterPro" id="IPR051049">
    <property type="entry name" value="Dienelactone_hydrolase-like"/>
</dbReference>
<dbReference type="PANTHER" id="PTHR46623">
    <property type="entry name" value="CARBOXYMETHYLENEBUTENOLIDASE-RELATED"/>
    <property type="match status" value="1"/>
</dbReference>
<dbReference type="GO" id="GO:0016787">
    <property type="term" value="F:hydrolase activity"/>
    <property type="evidence" value="ECO:0007669"/>
    <property type="project" value="UniProtKB-KW"/>
</dbReference>
<evidence type="ECO:0000313" key="3">
    <source>
        <dbReference type="Proteomes" id="UP000031623"/>
    </source>
</evidence>
<dbReference type="InterPro" id="IPR029058">
    <property type="entry name" value="AB_hydrolase_fold"/>
</dbReference>
<proteinExistence type="predicted"/>
<protein>
    <submittedName>
        <fullName evidence="2">Dienelactone hydrolase family protein</fullName>
    </submittedName>
</protein>
<gene>
    <name evidence="2" type="ORF">THII_1369</name>
</gene>
<reference evidence="2 3" key="1">
    <citation type="journal article" date="2014" name="ISME J.">
        <title>Ecophysiology of Thioploca ingrica as revealed by the complete genome sequence supplemented with proteomic evidence.</title>
        <authorList>
            <person name="Kojima H."/>
            <person name="Ogura Y."/>
            <person name="Yamamoto N."/>
            <person name="Togashi T."/>
            <person name="Mori H."/>
            <person name="Watanabe T."/>
            <person name="Nemoto F."/>
            <person name="Kurokawa K."/>
            <person name="Hayashi T."/>
            <person name="Fukui M."/>
        </authorList>
    </citation>
    <scope>NUCLEOTIDE SEQUENCE [LARGE SCALE GENOMIC DNA]</scope>
</reference>
<dbReference type="SUPFAM" id="SSF53474">
    <property type="entry name" value="alpha/beta-Hydrolases"/>
    <property type="match status" value="1"/>
</dbReference>
<keyword evidence="2" id="KW-0378">Hydrolase</keyword>
<dbReference type="HOGENOM" id="CLU_054590_3_1_6"/>
<keyword evidence="3" id="KW-1185">Reference proteome</keyword>
<dbReference type="KEGG" id="tig:THII_1369"/>
<dbReference type="Pfam" id="PF01738">
    <property type="entry name" value="DLH"/>
    <property type="match status" value="1"/>
</dbReference>
<evidence type="ECO:0000313" key="2">
    <source>
        <dbReference type="EMBL" id="BAP55666.1"/>
    </source>
</evidence>
<dbReference type="Proteomes" id="UP000031623">
    <property type="component" value="Chromosome"/>
</dbReference>
<dbReference type="OrthoDB" id="9787933at2"/>
<sequence>MELTTPAGETFNAYIVGPEQATRAILIIHDWWGMLDYNREWADRFAKAGYRAMVIDLYNDYHPAEVKEAGEYMRSLDQEVNQRKLYTALTTLQAPRRKMGILGWSFGGVQAQHAVLNNPDLVDAIAIYYCRIILDKHNANPLKCAVLAIFAETERTWPDKQASLEHTMAEANKILECYSYDADHGFVNPDSHRYDSEVTEEAWQVTKKFFDQYLA</sequence>